<dbReference type="EMBL" id="JAPDOD010000007">
    <property type="protein sequence ID" value="MDA0160781.1"/>
    <property type="molecule type" value="Genomic_DNA"/>
</dbReference>
<proteinExistence type="predicted"/>
<gene>
    <name evidence="2" type="ORF">OM076_10940</name>
</gene>
<evidence type="ECO:0000313" key="2">
    <source>
        <dbReference type="EMBL" id="MDA0160781.1"/>
    </source>
</evidence>
<keyword evidence="3" id="KW-1185">Reference proteome</keyword>
<dbReference type="Proteomes" id="UP001149140">
    <property type="component" value="Unassembled WGS sequence"/>
</dbReference>
<reference evidence="2" key="1">
    <citation type="submission" date="2022-10" db="EMBL/GenBank/DDBJ databases">
        <title>The WGS of Solirubrobacter ginsenosidimutans DSM 21036.</title>
        <authorList>
            <person name="Jiang Z."/>
        </authorList>
    </citation>
    <scope>NUCLEOTIDE SEQUENCE</scope>
    <source>
        <strain evidence="2">DSM 21036</strain>
    </source>
</reference>
<evidence type="ECO:0000256" key="1">
    <source>
        <dbReference type="SAM" id="SignalP"/>
    </source>
</evidence>
<evidence type="ECO:0000313" key="3">
    <source>
        <dbReference type="Proteomes" id="UP001149140"/>
    </source>
</evidence>
<comment type="caution">
    <text evidence="2">The sequence shown here is derived from an EMBL/GenBank/DDBJ whole genome shotgun (WGS) entry which is preliminary data.</text>
</comment>
<name>A0A9X3MRU5_9ACTN</name>
<accession>A0A9X3MRU5</accession>
<feature type="chain" id="PRO_5040814287" evidence="1">
    <location>
        <begin position="22"/>
        <end position="204"/>
    </location>
</feature>
<sequence>MPRFLVLALALVLLVPSRADAKVTCNSGKTLYEHARTRVFTLYQRTEFYACSAVLRRPRLFAYGNDGSLDDVYDWKPYGHRLSFIREWVGGDNLGWTAGWVDLRTGASAEASIQPDHDIPFAETGQAVVVAPDGSVAILQHVENSTAQVIAYAQFGKRKFHEAHLLATVDAGDVDAKSLAITTGSVTWTTTSGVPGSVPIMRSG</sequence>
<protein>
    <submittedName>
        <fullName evidence="2">Uncharacterized protein</fullName>
    </submittedName>
</protein>
<dbReference type="AlphaFoldDB" id="A0A9X3MRU5"/>
<keyword evidence="1" id="KW-0732">Signal</keyword>
<organism evidence="2 3">
    <name type="scientific">Solirubrobacter ginsenosidimutans</name>
    <dbReference type="NCBI Taxonomy" id="490573"/>
    <lineage>
        <taxon>Bacteria</taxon>
        <taxon>Bacillati</taxon>
        <taxon>Actinomycetota</taxon>
        <taxon>Thermoleophilia</taxon>
        <taxon>Solirubrobacterales</taxon>
        <taxon>Solirubrobacteraceae</taxon>
        <taxon>Solirubrobacter</taxon>
    </lineage>
</organism>
<feature type="signal peptide" evidence="1">
    <location>
        <begin position="1"/>
        <end position="21"/>
    </location>
</feature>
<dbReference type="RefSeq" id="WP_270039838.1">
    <property type="nucleotide sequence ID" value="NZ_JAPDOD010000007.1"/>
</dbReference>